<sequence length="99" mass="11301">MVRKEAGQRIITLPVKEDPGNYERCPICGEPFQRKEAATVRQLWIDRCGFGPVPPEALVHPECDNKEQIRCFLKRPEPKRVLPATWSNTVSCSASFQTF</sequence>
<evidence type="ECO:0000313" key="2">
    <source>
        <dbReference type="Proteomes" id="UP000525298"/>
    </source>
</evidence>
<dbReference type="RefSeq" id="WP_181551567.1">
    <property type="nucleotide sequence ID" value="NZ_JACDUS010000006.1"/>
</dbReference>
<dbReference type="Proteomes" id="UP000525298">
    <property type="component" value="Unassembled WGS sequence"/>
</dbReference>
<organism evidence="1 2">
    <name type="scientific">Desulfosalsimonas propionicica</name>
    <dbReference type="NCBI Taxonomy" id="332175"/>
    <lineage>
        <taxon>Bacteria</taxon>
        <taxon>Pseudomonadati</taxon>
        <taxon>Thermodesulfobacteriota</taxon>
        <taxon>Desulfobacteria</taxon>
        <taxon>Desulfobacterales</taxon>
        <taxon>Desulfosalsimonadaceae</taxon>
        <taxon>Desulfosalsimonas</taxon>
    </lineage>
</organism>
<name>A0A7W0C9Z9_9BACT</name>
<keyword evidence="2" id="KW-1185">Reference proteome</keyword>
<protein>
    <submittedName>
        <fullName evidence="1">Uncharacterized protein</fullName>
    </submittedName>
</protein>
<reference evidence="1 2" key="1">
    <citation type="submission" date="2020-07" db="EMBL/GenBank/DDBJ databases">
        <title>Genomic Encyclopedia of Type Strains, Phase IV (KMG-IV): sequencing the most valuable type-strain genomes for metagenomic binning, comparative biology and taxonomic classification.</title>
        <authorList>
            <person name="Goeker M."/>
        </authorList>
    </citation>
    <scope>NUCLEOTIDE SEQUENCE [LARGE SCALE GENOMIC DNA]</scope>
    <source>
        <strain evidence="1 2">DSM 17721</strain>
    </source>
</reference>
<proteinExistence type="predicted"/>
<accession>A0A7W0C9Z9</accession>
<dbReference type="EMBL" id="JACDUS010000006">
    <property type="protein sequence ID" value="MBA2881911.1"/>
    <property type="molecule type" value="Genomic_DNA"/>
</dbReference>
<comment type="caution">
    <text evidence="1">The sequence shown here is derived from an EMBL/GenBank/DDBJ whole genome shotgun (WGS) entry which is preliminary data.</text>
</comment>
<evidence type="ECO:0000313" key="1">
    <source>
        <dbReference type="EMBL" id="MBA2881911.1"/>
    </source>
</evidence>
<gene>
    <name evidence="1" type="ORF">HNR65_002245</name>
</gene>
<dbReference type="AlphaFoldDB" id="A0A7W0C9Z9"/>